<evidence type="ECO:0000313" key="3">
    <source>
        <dbReference type="Proteomes" id="UP000218811"/>
    </source>
</evidence>
<dbReference type="OMA" id="TVSVRCY"/>
<protein>
    <submittedName>
        <fullName evidence="2">Uncharacterized protein</fullName>
    </submittedName>
</protein>
<gene>
    <name evidence="2" type="ORF">WOLCODRAFT_97042</name>
</gene>
<dbReference type="EMBL" id="KB467942">
    <property type="protein sequence ID" value="PCH38389.1"/>
    <property type="molecule type" value="Genomic_DNA"/>
</dbReference>
<organism evidence="2 3">
    <name type="scientific">Wolfiporia cocos (strain MD-104)</name>
    <name type="common">Brown rot fungus</name>
    <dbReference type="NCBI Taxonomy" id="742152"/>
    <lineage>
        <taxon>Eukaryota</taxon>
        <taxon>Fungi</taxon>
        <taxon>Dikarya</taxon>
        <taxon>Basidiomycota</taxon>
        <taxon>Agaricomycotina</taxon>
        <taxon>Agaricomycetes</taxon>
        <taxon>Polyporales</taxon>
        <taxon>Phaeolaceae</taxon>
        <taxon>Wolfiporia</taxon>
    </lineage>
</organism>
<sequence length="666" mass="72012">MVTLALAPARGNPSSRYFPHHGYLGLTPVRVDGIVRTRLDEDRKPAQARAITVSVRCYEERVSRTRGTLFTHLLVDHTQVLWAKHPRADAEEIGDLELPFRITLPKRTAGFSTANFQAYRTFWRIEAALEHIPIPGVGHRLFRCFDLALVRYDEPTYPSLGHVMPSTSHALLLQTSKPRAPVLRYSISTPTRAVGPTELVYASLSIKPVDPDVVVRSASFIVERRIDLFRPSATSPTLVSSPPPTSALYDNATPSSSSSHLWSPPDIEASLPSPLELTPSSSTATFESSASSTRPLMSPSSPPPPLHMPTSPTLLPSPPLLSPTASSSTDAPHKTLVSTVVTAESSGLTPDAAGVWSRTLMAHWPPAPPRSRWAVGETMRGEHAVVRFFVRASVRVAGPGGAETLELEPREIAIAGTSEVERQAAREKYVEQREGARRSKSKSPWRAERGEEEHAEMPQSKSYPGASGSGSTGAGGSGSTGGSGSEGARAHGGAGGRGSGAEERAAASAPARTRHKDGASSSSLTAREKAYVKSSRRPHTSAGPRDKSSFALVAQDAGAVDVCVSGEPSAHARSRSHRRADEHRHARRESGLAESVLDGDREIRERERERRAKRERTPVPPVPPADVRAWDDELARIELKSKRASSHMLGSWALNFGRRKQVSQRS</sequence>
<evidence type="ECO:0000256" key="1">
    <source>
        <dbReference type="SAM" id="MobiDB-lite"/>
    </source>
</evidence>
<feature type="region of interest" description="Disordered" evidence="1">
    <location>
        <begin position="418"/>
        <end position="550"/>
    </location>
</feature>
<evidence type="ECO:0000313" key="2">
    <source>
        <dbReference type="EMBL" id="PCH38389.1"/>
    </source>
</evidence>
<proteinExistence type="predicted"/>
<accession>A0A2H3JI04</accession>
<keyword evidence="3" id="KW-1185">Reference proteome</keyword>
<dbReference type="STRING" id="742152.A0A2H3JI04"/>
<feature type="compositionally biased region" description="Basic and acidic residues" evidence="1">
    <location>
        <begin position="598"/>
        <end position="617"/>
    </location>
</feature>
<dbReference type="OrthoDB" id="3230530at2759"/>
<dbReference type="AlphaFoldDB" id="A0A2H3JI04"/>
<feature type="compositionally biased region" description="Gly residues" evidence="1">
    <location>
        <begin position="467"/>
        <end position="499"/>
    </location>
</feature>
<feature type="compositionally biased region" description="Basic and acidic residues" evidence="1">
    <location>
        <begin position="579"/>
        <end position="591"/>
    </location>
</feature>
<feature type="region of interest" description="Disordered" evidence="1">
    <location>
        <begin position="233"/>
        <end position="333"/>
    </location>
</feature>
<dbReference type="Proteomes" id="UP000218811">
    <property type="component" value="Unassembled WGS sequence"/>
</dbReference>
<feature type="compositionally biased region" description="Basic and acidic residues" evidence="1">
    <location>
        <begin position="419"/>
        <end position="437"/>
    </location>
</feature>
<feature type="compositionally biased region" description="Basic and acidic residues" evidence="1">
    <location>
        <begin position="445"/>
        <end position="456"/>
    </location>
</feature>
<reference evidence="2 3" key="1">
    <citation type="journal article" date="2012" name="Science">
        <title>The Paleozoic origin of enzymatic lignin decomposition reconstructed from 31 fungal genomes.</title>
        <authorList>
            <person name="Floudas D."/>
            <person name="Binder M."/>
            <person name="Riley R."/>
            <person name="Barry K."/>
            <person name="Blanchette R.A."/>
            <person name="Henrissat B."/>
            <person name="Martinez A.T."/>
            <person name="Otillar R."/>
            <person name="Spatafora J.W."/>
            <person name="Yadav J.S."/>
            <person name="Aerts A."/>
            <person name="Benoit I."/>
            <person name="Boyd A."/>
            <person name="Carlson A."/>
            <person name="Copeland A."/>
            <person name="Coutinho P.M."/>
            <person name="de Vries R.P."/>
            <person name="Ferreira P."/>
            <person name="Findley K."/>
            <person name="Foster B."/>
            <person name="Gaskell J."/>
            <person name="Glotzer D."/>
            <person name="Gorecki P."/>
            <person name="Heitman J."/>
            <person name="Hesse C."/>
            <person name="Hori C."/>
            <person name="Igarashi K."/>
            <person name="Jurgens J.A."/>
            <person name="Kallen N."/>
            <person name="Kersten P."/>
            <person name="Kohler A."/>
            <person name="Kuees U."/>
            <person name="Kumar T.K.A."/>
            <person name="Kuo A."/>
            <person name="LaButti K."/>
            <person name="Larrondo L.F."/>
            <person name="Lindquist E."/>
            <person name="Ling A."/>
            <person name="Lombard V."/>
            <person name="Lucas S."/>
            <person name="Lundell T."/>
            <person name="Martin R."/>
            <person name="McLaughlin D.J."/>
            <person name="Morgenstern I."/>
            <person name="Morin E."/>
            <person name="Murat C."/>
            <person name="Nagy L.G."/>
            <person name="Nolan M."/>
            <person name="Ohm R.A."/>
            <person name="Patyshakuliyeva A."/>
            <person name="Rokas A."/>
            <person name="Ruiz-Duenas F.J."/>
            <person name="Sabat G."/>
            <person name="Salamov A."/>
            <person name="Samejima M."/>
            <person name="Schmutz J."/>
            <person name="Slot J.C."/>
            <person name="St John F."/>
            <person name="Stenlid J."/>
            <person name="Sun H."/>
            <person name="Sun S."/>
            <person name="Syed K."/>
            <person name="Tsang A."/>
            <person name="Wiebenga A."/>
            <person name="Young D."/>
            <person name="Pisabarro A."/>
            <person name="Eastwood D.C."/>
            <person name="Martin F."/>
            <person name="Cullen D."/>
            <person name="Grigoriev I.V."/>
            <person name="Hibbett D.S."/>
        </authorList>
    </citation>
    <scope>NUCLEOTIDE SEQUENCE [LARGE SCALE GENOMIC DNA]</scope>
    <source>
        <strain evidence="2 3">MD-104</strain>
    </source>
</reference>
<name>A0A2H3JI04_WOLCO</name>
<feature type="compositionally biased region" description="Low complexity" evidence="1">
    <location>
        <begin position="268"/>
        <end position="299"/>
    </location>
</feature>
<feature type="region of interest" description="Disordered" evidence="1">
    <location>
        <begin position="564"/>
        <end position="627"/>
    </location>
</feature>